<name>A0A326TSZ5_THEHA</name>
<proteinExistence type="predicted"/>
<dbReference type="RefSeq" id="WP_111326191.1">
    <property type="nucleotide sequence ID" value="NZ_BIFX01000001.1"/>
</dbReference>
<reference evidence="1 2" key="1">
    <citation type="submission" date="2018-06" db="EMBL/GenBank/DDBJ databases">
        <title>Genomic Encyclopedia of Archaeal and Bacterial Type Strains, Phase II (KMG-II): from individual species to whole genera.</title>
        <authorList>
            <person name="Goeker M."/>
        </authorList>
    </citation>
    <scope>NUCLEOTIDE SEQUENCE [LARGE SCALE GENOMIC DNA]</scope>
    <source>
        <strain evidence="1 2">ATCC BAA-1881</strain>
    </source>
</reference>
<dbReference type="AlphaFoldDB" id="A0A326TSZ5"/>
<dbReference type="Proteomes" id="UP000248806">
    <property type="component" value="Unassembled WGS sequence"/>
</dbReference>
<gene>
    <name evidence="1" type="ORF">EI42_05970</name>
</gene>
<sequence length="137" mass="15662">MNEQDASMNEQDARLILQEINYLSYMLAFPKPQIMQKEWESNIVKWLIVLEDAGYRVKLHPSGFYYLEEDELQGTLPPRTTSGLTAIRLSPSSGSSEELPTLNNSQAIIQHLFDLFSGMPREQAVPILNHIIESLNR</sequence>
<evidence type="ECO:0000313" key="1">
    <source>
        <dbReference type="EMBL" id="PZW19661.1"/>
    </source>
</evidence>
<comment type="caution">
    <text evidence="1">The sequence shown here is derived from an EMBL/GenBank/DDBJ whole genome shotgun (WGS) entry which is preliminary data.</text>
</comment>
<organism evidence="1 2">
    <name type="scientific">Thermosporothrix hazakensis</name>
    <dbReference type="NCBI Taxonomy" id="644383"/>
    <lineage>
        <taxon>Bacteria</taxon>
        <taxon>Bacillati</taxon>
        <taxon>Chloroflexota</taxon>
        <taxon>Ktedonobacteria</taxon>
        <taxon>Ktedonobacterales</taxon>
        <taxon>Thermosporotrichaceae</taxon>
        <taxon>Thermosporothrix</taxon>
    </lineage>
</organism>
<keyword evidence="2" id="KW-1185">Reference proteome</keyword>
<dbReference type="EMBL" id="QKUF01000044">
    <property type="protein sequence ID" value="PZW19661.1"/>
    <property type="molecule type" value="Genomic_DNA"/>
</dbReference>
<accession>A0A326TSZ5</accession>
<protein>
    <submittedName>
        <fullName evidence="1">Uncharacterized protein</fullName>
    </submittedName>
</protein>
<evidence type="ECO:0000313" key="2">
    <source>
        <dbReference type="Proteomes" id="UP000248806"/>
    </source>
</evidence>